<evidence type="ECO:0000256" key="9">
    <source>
        <dbReference type="SAM" id="Phobius"/>
    </source>
</evidence>
<accession>A0A811Q9Q2</accession>
<dbReference type="AlphaFoldDB" id="A0A811Q9Q2"/>
<organism evidence="12 13">
    <name type="scientific">Miscanthus lutarioriparius</name>
    <dbReference type="NCBI Taxonomy" id="422564"/>
    <lineage>
        <taxon>Eukaryota</taxon>
        <taxon>Viridiplantae</taxon>
        <taxon>Streptophyta</taxon>
        <taxon>Embryophyta</taxon>
        <taxon>Tracheophyta</taxon>
        <taxon>Spermatophyta</taxon>
        <taxon>Magnoliopsida</taxon>
        <taxon>Liliopsida</taxon>
        <taxon>Poales</taxon>
        <taxon>Poaceae</taxon>
        <taxon>PACMAD clade</taxon>
        <taxon>Panicoideae</taxon>
        <taxon>Andropogonodae</taxon>
        <taxon>Andropogoneae</taxon>
        <taxon>Saccharinae</taxon>
        <taxon>Miscanthus</taxon>
    </lineage>
</organism>
<evidence type="ECO:0000256" key="1">
    <source>
        <dbReference type="ARBA" id="ARBA00004370"/>
    </source>
</evidence>
<dbReference type="PANTHER" id="PTHR47926">
    <property type="entry name" value="PENTATRICOPEPTIDE REPEAT-CONTAINING PROTEIN"/>
    <property type="match status" value="1"/>
</dbReference>
<feature type="repeat" description="PPR" evidence="7">
    <location>
        <begin position="509"/>
        <end position="543"/>
    </location>
</feature>
<feature type="repeat" description="PPR" evidence="7">
    <location>
        <begin position="473"/>
        <end position="507"/>
    </location>
</feature>
<evidence type="ECO:0000256" key="2">
    <source>
        <dbReference type="ARBA" id="ARBA00022692"/>
    </source>
</evidence>
<dbReference type="InterPro" id="IPR002885">
    <property type="entry name" value="PPR_rpt"/>
</dbReference>
<dbReference type="GO" id="GO:0016020">
    <property type="term" value="C:membrane"/>
    <property type="evidence" value="ECO:0007669"/>
    <property type="project" value="UniProtKB-SubCell"/>
</dbReference>
<dbReference type="GO" id="GO:0009451">
    <property type="term" value="P:RNA modification"/>
    <property type="evidence" value="ECO:0007669"/>
    <property type="project" value="InterPro"/>
</dbReference>
<keyword evidence="2 9" id="KW-0812">Transmembrane</keyword>
<feature type="signal peptide" evidence="10">
    <location>
        <begin position="1"/>
        <end position="20"/>
    </location>
</feature>
<feature type="transmembrane region" description="Helical" evidence="9">
    <location>
        <begin position="45"/>
        <end position="67"/>
    </location>
</feature>
<sequence length="802" mass="87045">MGWAARFLTAASFLAAGVLFAPDALPLGGSGAAAAARLVHVLSFATAWGAGLWVTFIGGIVMFKYLPRHQFGSLQGKMFPAYFMLISACSAISVAAFAYLHPWKTASTIERYQLGFLISALGCNLSNLLVFTPMTVEMMMKRHKMEKDLGIGTEVGYSKNAEMAKRNPALAAMNRKFGMIHGLSSLANIMGFGSLALHSWCERLHCINAYAGILKLCHQQGPGRPSRMLRRVDFTMSSNGWWDEDQGSSRPHQRVHRTSMHAAMLSEDCVSSSQPPELEDESSQTKTANREGPSVEAGAEYGCFLAAGEGPAVAAAAAAGGGAGAGTNAPEEQQRRALPCSPPSPHYHTLAALLLLSSPRPPALPLLRLLPPDPPPPLTLLNAAVKALSASSSPDDAFRLLSTLRRLHAPDRLTFLPLLGCASSSLLLLSALHSLLLRLGFLSHHPITLALLKPYPLPHVRALFDDMPQNNKWTVAYNTLITACLKARDIRAARHQFDEMQRHGRSRRSVVSWNLMITGCARRGRDDMAVQCFERMVRDGEVAPDDGTLVAVLPACGRTGNVGAGRWAHEYARKTGLLDGTVHVANAVMDMHCKCGDVDSTQEVFMTTRQRSVVSWNAMIAGFSLNGHGVEGIDLFQEMRRHGVEPNAVTFLAVLGCCAHAGAVDIGREIFQSMLSEHGIEPSIEHYGCMVDLFGRSGLLEEAHVLIQGMPMKPNAAIWGALLSACRAHAGLGIAEVALKELINLEPWNSGNYVLLANLYAETERWEEAGEVRKLMRRMSVNKAPGQSLMEEAEFQLTNSYQ</sequence>
<dbReference type="InterPro" id="IPR046960">
    <property type="entry name" value="PPR_At4g14850-like_plant"/>
</dbReference>
<dbReference type="InterPro" id="IPR025423">
    <property type="entry name" value="TMEM205-like"/>
</dbReference>
<feature type="transmembrane region" description="Helical" evidence="9">
    <location>
        <begin position="112"/>
        <end position="136"/>
    </location>
</feature>
<dbReference type="Pfam" id="PF20431">
    <property type="entry name" value="E_motif"/>
    <property type="match status" value="1"/>
</dbReference>
<evidence type="ECO:0000256" key="8">
    <source>
        <dbReference type="SAM" id="MobiDB-lite"/>
    </source>
</evidence>
<keyword evidence="6 9" id="KW-0472">Membrane</keyword>
<dbReference type="PANTHER" id="PTHR47926:SF540">
    <property type="entry name" value="PENTATRICOPEPTIDE REPEAT-CONTAINING PROTEIN"/>
    <property type="match status" value="1"/>
</dbReference>
<feature type="region of interest" description="Disordered" evidence="8">
    <location>
        <begin position="319"/>
        <end position="339"/>
    </location>
</feature>
<name>A0A811Q9Q2_9POAL</name>
<keyword evidence="3" id="KW-0677">Repeat</keyword>
<proteinExistence type="predicted"/>
<evidence type="ECO:0000259" key="11">
    <source>
        <dbReference type="Pfam" id="PF13664"/>
    </source>
</evidence>
<evidence type="ECO:0000256" key="5">
    <source>
        <dbReference type="ARBA" id="ARBA00022989"/>
    </source>
</evidence>
<dbReference type="Pfam" id="PF13041">
    <property type="entry name" value="PPR_2"/>
    <property type="match status" value="1"/>
</dbReference>
<protein>
    <recommendedName>
        <fullName evidence="11">TMEM205-like domain-containing protein</fullName>
    </recommendedName>
</protein>
<dbReference type="GO" id="GO:0003723">
    <property type="term" value="F:RNA binding"/>
    <property type="evidence" value="ECO:0007669"/>
    <property type="project" value="InterPro"/>
</dbReference>
<dbReference type="Pfam" id="PF01535">
    <property type="entry name" value="PPR"/>
    <property type="match status" value="3"/>
</dbReference>
<feature type="repeat" description="PPR" evidence="7">
    <location>
        <begin position="647"/>
        <end position="682"/>
    </location>
</feature>
<evidence type="ECO:0000256" key="10">
    <source>
        <dbReference type="SAM" id="SignalP"/>
    </source>
</evidence>
<feature type="chain" id="PRO_5032781412" description="TMEM205-like domain-containing protein" evidence="10">
    <location>
        <begin position="21"/>
        <end position="802"/>
    </location>
</feature>
<evidence type="ECO:0000256" key="6">
    <source>
        <dbReference type="ARBA" id="ARBA00023136"/>
    </source>
</evidence>
<feature type="repeat" description="PPR" evidence="7">
    <location>
        <begin position="612"/>
        <end position="646"/>
    </location>
</feature>
<evidence type="ECO:0000256" key="7">
    <source>
        <dbReference type="PROSITE-ProRule" id="PRU00708"/>
    </source>
</evidence>
<dbReference type="FunFam" id="1.25.40.10:FF:001625">
    <property type="entry name" value="Pentatricopeptide repeat-containing protein"/>
    <property type="match status" value="1"/>
</dbReference>
<dbReference type="EMBL" id="CAJGYO010000009">
    <property type="protein sequence ID" value="CAD6252830.1"/>
    <property type="molecule type" value="Genomic_DNA"/>
</dbReference>
<dbReference type="OrthoDB" id="185373at2759"/>
<dbReference type="Gene3D" id="1.25.40.10">
    <property type="entry name" value="Tetratricopeptide repeat domain"/>
    <property type="match status" value="2"/>
</dbReference>
<evidence type="ECO:0000256" key="3">
    <source>
        <dbReference type="ARBA" id="ARBA00022737"/>
    </source>
</evidence>
<dbReference type="FunFam" id="1.25.40.10:FF:000242">
    <property type="entry name" value="Pentatricopeptide repeat-containing protein"/>
    <property type="match status" value="1"/>
</dbReference>
<evidence type="ECO:0000313" key="13">
    <source>
        <dbReference type="Proteomes" id="UP000604825"/>
    </source>
</evidence>
<feature type="transmembrane region" description="Helical" evidence="9">
    <location>
        <begin position="79"/>
        <end position="100"/>
    </location>
</feature>
<dbReference type="PROSITE" id="PS51375">
    <property type="entry name" value="PPR"/>
    <property type="match status" value="4"/>
</dbReference>
<dbReference type="Proteomes" id="UP000604825">
    <property type="component" value="Unassembled WGS sequence"/>
</dbReference>
<evidence type="ECO:0000256" key="4">
    <source>
        <dbReference type="ARBA" id="ARBA00022946"/>
    </source>
</evidence>
<dbReference type="InterPro" id="IPR046848">
    <property type="entry name" value="E_motif"/>
</dbReference>
<evidence type="ECO:0000313" key="12">
    <source>
        <dbReference type="EMBL" id="CAD6252830.1"/>
    </source>
</evidence>
<comment type="caution">
    <text evidence="12">The sequence shown here is derived from an EMBL/GenBank/DDBJ whole genome shotgun (WGS) entry which is preliminary data.</text>
</comment>
<dbReference type="Pfam" id="PF13664">
    <property type="entry name" value="DUF4149"/>
    <property type="match status" value="1"/>
</dbReference>
<keyword evidence="4" id="KW-0809">Transit peptide</keyword>
<reference evidence="12" key="1">
    <citation type="submission" date="2020-10" db="EMBL/GenBank/DDBJ databases">
        <authorList>
            <person name="Han B."/>
            <person name="Lu T."/>
            <person name="Zhao Q."/>
            <person name="Huang X."/>
            <person name="Zhao Y."/>
        </authorList>
    </citation>
    <scope>NUCLEOTIDE SEQUENCE</scope>
</reference>
<keyword evidence="5 9" id="KW-1133">Transmembrane helix</keyword>
<keyword evidence="10" id="KW-0732">Signal</keyword>
<dbReference type="NCBIfam" id="TIGR00756">
    <property type="entry name" value="PPR"/>
    <property type="match status" value="3"/>
</dbReference>
<keyword evidence="13" id="KW-1185">Reference proteome</keyword>
<dbReference type="InterPro" id="IPR011990">
    <property type="entry name" value="TPR-like_helical_dom_sf"/>
</dbReference>
<feature type="domain" description="TMEM205-like" evidence="11">
    <location>
        <begin position="42"/>
        <end position="144"/>
    </location>
</feature>
<feature type="region of interest" description="Disordered" evidence="8">
    <location>
        <begin position="267"/>
        <end position="294"/>
    </location>
</feature>
<gene>
    <name evidence="12" type="ORF">NCGR_LOCUS36477</name>
</gene>
<comment type="subcellular location">
    <subcellularLocation>
        <location evidence="1">Membrane</location>
    </subcellularLocation>
</comment>